<evidence type="ECO:0000313" key="2">
    <source>
        <dbReference type="Proteomes" id="UP000583556"/>
    </source>
</evidence>
<accession>A0A7Y0BSB4</accession>
<gene>
    <name evidence="1" type="ORF">HHL27_18575</name>
</gene>
<proteinExistence type="predicted"/>
<protein>
    <submittedName>
        <fullName evidence="1">Uncharacterized protein</fullName>
    </submittedName>
</protein>
<dbReference type="AlphaFoldDB" id="A0A7Y0BSB4"/>
<dbReference type="RefSeq" id="WP_169494893.1">
    <property type="nucleotide sequence ID" value="NZ_JABBGM010000012.1"/>
</dbReference>
<evidence type="ECO:0000313" key="1">
    <source>
        <dbReference type="EMBL" id="NML95682.1"/>
    </source>
</evidence>
<reference evidence="1 2" key="1">
    <citation type="submission" date="2020-04" db="EMBL/GenBank/DDBJ databases">
        <title>Novosphingobium sp. TW-4 isolated from soil.</title>
        <authorList>
            <person name="Dahal R.H."/>
            <person name="Chaudhary D.K."/>
        </authorList>
    </citation>
    <scope>NUCLEOTIDE SEQUENCE [LARGE SCALE GENOMIC DNA]</scope>
    <source>
        <strain evidence="1 2">TW-4</strain>
    </source>
</reference>
<organism evidence="1 2">
    <name type="scientific">Novosphingobium olei</name>
    <dbReference type="NCBI Taxonomy" id="2728851"/>
    <lineage>
        <taxon>Bacteria</taxon>
        <taxon>Pseudomonadati</taxon>
        <taxon>Pseudomonadota</taxon>
        <taxon>Alphaproteobacteria</taxon>
        <taxon>Sphingomonadales</taxon>
        <taxon>Sphingomonadaceae</taxon>
        <taxon>Novosphingobium</taxon>
    </lineage>
</organism>
<sequence length="101" mass="10802">MSEAARRLRAAAGILSDADDVALIHEYADELESLASKAQDLKADACEEDVDTRARLLKTCLEKAFPVPPGTPFNGLLIMLDESSWSGEIDGGKAPARSTRA</sequence>
<name>A0A7Y0BSB4_9SPHN</name>
<dbReference type="EMBL" id="JABBGM010000012">
    <property type="protein sequence ID" value="NML95682.1"/>
    <property type="molecule type" value="Genomic_DNA"/>
</dbReference>
<dbReference type="Proteomes" id="UP000583556">
    <property type="component" value="Unassembled WGS sequence"/>
</dbReference>
<keyword evidence="2" id="KW-1185">Reference proteome</keyword>
<comment type="caution">
    <text evidence="1">The sequence shown here is derived from an EMBL/GenBank/DDBJ whole genome shotgun (WGS) entry which is preliminary data.</text>
</comment>